<reference evidence="4" key="1">
    <citation type="journal article" date="2019" name="Int. J. Syst. Evol. Microbiol.">
        <title>The Global Catalogue of Microorganisms (GCM) 10K type strain sequencing project: providing services to taxonomists for standard genome sequencing and annotation.</title>
        <authorList>
            <consortium name="The Broad Institute Genomics Platform"/>
            <consortium name="The Broad Institute Genome Sequencing Center for Infectious Disease"/>
            <person name="Wu L."/>
            <person name="Ma J."/>
        </authorList>
    </citation>
    <scope>NUCLEOTIDE SEQUENCE [LARGE SCALE GENOMIC DNA]</scope>
    <source>
        <strain evidence="4">JCM 3325</strain>
    </source>
</reference>
<feature type="compositionally biased region" description="Low complexity" evidence="1">
    <location>
        <begin position="1"/>
        <end position="16"/>
    </location>
</feature>
<feature type="transmembrane region" description="Helical" evidence="2">
    <location>
        <begin position="91"/>
        <end position="114"/>
    </location>
</feature>
<keyword evidence="4" id="KW-1185">Reference proteome</keyword>
<organism evidence="3 4">
    <name type="scientific">Actinomadura vinacea</name>
    <dbReference type="NCBI Taxonomy" id="115336"/>
    <lineage>
        <taxon>Bacteria</taxon>
        <taxon>Bacillati</taxon>
        <taxon>Actinomycetota</taxon>
        <taxon>Actinomycetes</taxon>
        <taxon>Streptosporangiales</taxon>
        <taxon>Thermomonosporaceae</taxon>
        <taxon>Actinomadura</taxon>
    </lineage>
</organism>
<proteinExistence type="predicted"/>
<evidence type="ECO:0000256" key="1">
    <source>
        <dbReference type="SAM" id="MobiDB-lite"/>
    </source>
</evidence>
<gene>
    <name evidence="3" type="ORF">GCM10010191_06970</name>
</gene>
<evidence type="ECO:0000256" key="2">
    <source>
        <dbReference type="SAM" id="Phobius"/>
    </source>
</evidence>
<feature type="transmembrane region" description="Helical" evidence="2">
    <location>
        <begin position="56"/>
        <end position="79"/>
    </location>
</feature>
<keyword evidence="2" id="KW-1133">Transmembrane helix</keyword>
<dbReference type="EMBL" id="BAAARW010000002">
    <property type="protein sequence ID" value="GAA2402154.1"/>
    <property type="molecule type" value="Genomic_DNA"/>
</dbReference>
<comment type="caution">
    <text evidence="3">The sequence shown here is derived from an EMBL/GenBank/DDBJ whole genome shotgun (WGS) entry which is preliminary data.</text>
</comment>
<name>A0ABP5VG13_9ACTN</name>
<feature type="region of interest" description="Disordered" evidence="1">
    <location>
        <begin position="1"/>
        <end position="31"/>
    </location>
</feature>
<keyword evidence="2" id="KW-0812">Transmembrane</keyword>
<sequence>MTSTETPSTQPPSTGTKAAETGTPAGSAAEETRADRFVRELAELKIPDPAAARAGLWLRLGATLMALGPVLGVAAFLMAHSTRDPLVQRDALALALGGVAGSVVGAALFVRYSLTGFLRFWMARQSYDLTLLADRLIERDTRP</sequence>
<accession>A0ABP5VG13</accession>
<protein>
    <submittedName>
        <fullName evidence="3">Uncharacterized protein</fullName>
    </submittedName>
</protein>
<keyword evidence="2" id="KW-0472">Membrane</keyword>
<evidence type="ECO:0000313" key="3">
    <source>
        <dbReference type="EMBL" id="GAA2402154.1"/>
    </source>
</evidence>
<dbReference type="Proteomes" id="UP001501231">
    <property type="component" value="Unassembled WGS sequence"/>
</dbReference>
<dbReference type="RefSeq" id="WP_344586897.1">
    <property type="nucleotide sequence ID" value="NZ_BAAARW010000002.1"/>
</dbReference>
<evidence type="ECO:0000313" key="4">
    <source>
        <dbReference type="Proteomes" id="UP001501231"/>
    </source>
</evidence>